<name>A0A915N0F8_MELJA</name>
<dbReference type="AlphaFoldDB" id="A0A915N0F8"/>
<dbReference type="PANTHER" id="PTHR10504">
    <property type="entry name" value="BACTERICIDAL PERMEABILITY-INCREASING BPI PROTEIN-RELATED"/>
    <property type="match status" value="1"/>
</dbReference>
<dbReference type="GO" id="GO:0005615">
    <property type="term" value="C:extracellular space"/>
    <property type="evidence" value="ECO:0007669"/>
    <property type="project" value="TreeGrafter"/>
</dbReference>
<dbReference type="SUPFAM" id="SSF55394">
    <property type="entry name" value="Bactericidal permeability-increasing protein, BPI"/>
    <property type="match status" value="1"/>
</dbReference>
<dbReference type="Gene3D" id="3.15.10.10">
    <property type="entry name" value="Bactericidal permeability-increasing protein, domain 1"/>
    <property type="match status" value="1"/>
</dbReference>
<evidence type="ECO:0000313" key="1">
    <source>
        <dbReference type="Proteomes" id="UP000887561"/>
    </source>
</evidence>
<dbReference type="Proteomes" id="UP000887561">
    <property type="component" value="Unplaced"/>
</dbReference>
<protein>
    <submittedName>
        <fullName evidence="2">BPI1 domain-containing protein</fullName>
    </submittedName>
</protein>
<dbReference type="WBParaSite" id="scaffold5799_cov253.g10015">
    <property type="protein sequence ID" value="scaffold5799_cov253.g10015"/>
    <property type="gene ID" value="scaffold5799_cov253.g10015"/>
</dbReference>
<proteinExistence type="predicted"/>
<reference evidence="2" key="1">
    <citation type="submission" date="2022-11" db="UniProtKB">
        <authorList>
            <consortium name="WormBaseParasite"/>
        </authorList>
    </citation>
    <scope>IDENTIFICATION</scope>
</reference>
<dbReference type="InterPro" id="IPR032942">
    <property type="entry name" value="BPI/LBP/Plunc"/>
</dbReference>
<organism evidence="1 2">
    <name type="scientific">Meloidogyne javanica</name>
    <name type="common">Root-knot nematode worm</name>
    <dbReference type="NCBI Taxonomy" id="6303"/>
    <lineage>
        <taxon>Eukaryota</taxon>
        <taxon>Metazoa</taxon>
        <taxon>Ecdysozoa</taxon>
        <taxon>Nematoda</taxon>
        <taxon>Chromadorea</taxon>
        <taxon>Rhabditida</taxon>
        <taxon>Tylenchina</taxon>
        <taxon>Tylenchomorpha</taxon>
        <taxon>Tylenchoidea</taxon>
        <taxon>Meloidogynidae</taxon>
        <taxon>Meloidogyninae</taxon>
        <taxon>Meloidogyne</taxon>
        <taxon>Meloidogyne incognita group</taxon>
    </lineage>
</organism>
<dbReference type="GO" id="GO:0008289">
    <property type="term" value="F:lipid binding"/>
    <property type="evidence" value="ECO:0007669"/>
    <property type="project" value="InterPro"/>
</dbReference>
<keyword evidence="1" id="KW-1185">Reference proteome</keyword>
<dbReference type="PANTHER" id="PTHR10504:SF136">
    <property type="entry name" value="NOSE RESISTANT TO FLUOXETINE PROTEIN 5"/>
    <property type="match status" value="1"/>
</dbReference>
<sequence length="234" mass="25719">MIQQTFVSYIMAINLYGKLIVIKGVEKCDLTGTTSRTTKSDNLSNRGGGVYESVQIDDPAEGVDYLANLASKGLPKIMNRLALPTISESGLVISDAVITKMDEPQIGVKFVPDYGVDLSVGIPEVSITGGTELSFFFAKYSAQMVANLFNLTVQMRVFIHRNLSEESTSVEVTNCTVNPGTFVMKFYGPEASEFYAIVDIIRDGIDGAIRDKICTLPPLMREFIYQKVIFDVVL</sequence>
<dbReference type="InterPro" id="IPR017943">
    <property type="entry name" value="Bactericidal_perm-incr_a/b_dom"/>
</dbReference>
<accession>A0A915N0F8</accession>
<evidence type="ECO:0000313" key="2">
    <source>
        <dbReference type="WBParaSite" id="scaffold5799_cov253.g10015"/>
    </source>
</evidence>